<protein>
    <submittedName>
        <fullName evidence="2">Uncharacterized protein</fullName>
    </submittedName>
</protein>
<evidence type="ECO:0000313" key="2">
    <source>
        <dbReference type="EMBL" id="SIS45463.1"/>
    </source>
</evidence>
<sequence>MKGNAKHQAEKVLEEELAVESSGAGTGHLYRDSGAGEVHKFKGNDEEYRMVVSSRGGHLLGVTMSSPEVYPVHGDLEEVALRMVRVSEVPGEGWRADSLELEDEIRVSIFQTEDSVGQRNNAVEAEFHKRGERFALMSIDFSFAYKDKSDQNVSAEVSPEEAKEALSSSVTVEGEAKLTQVESSSEKGVGLYF</sequence>
<dbReference type="EMBL" id="FTOC01000004">
    <property type="protein sequence ID" value="SIS45463.1"/>
    <property type="molecule type" value="Genomic_DNA"/>
</dbReference>
<dbReference type="STRING" id="570947.SAMN05421687_104111"/>
<organism evidence="2 3">
    <name type="scientific">Salimicrobium flavidum</name>
    <dbReference type="NCBI Taxonomy" id="570947"/>
    <lineage>
        <taxon>Bacteria</taxon>
        <taxon>Bacillati</taxon>
        <taxon>Bacillota</taxon>
        <taxon>Bacilli</taxon>
        <taxon>Bacillales</taxon>
        <taxon>Bacillaceae</taxon>
        <taxon>Salimicrobium</taxon>
    </lineage>
</organism>
<feature type="region of interest" description="Disordered" evidence="1">
    <location>
        <begin position="15"/>
        <end position="37"/>
    </location>
</feature>
<dbReference type="Proteomes" id="UP000187608">
    <property type="component" value="Unassembled WGS sequence"/>
</dbReference>
<dbReference type="AlphaFoldDB" id="A0A1N7J7X4"/>
<evidence type="ECO:0000313" key="3">
    <source>
        <dbReference type="Proteomes" id="UP000187608"/>
    </source>
</evidence>
<gene>
    <name evidence="2" type="ORF">SAMN05421687_104111</name>
</gene>
<evidence type="ECO:0000256" key="1">
    <source>
        <dbReference type="SAM" id="MobiDB-lite"/>
    </source>
</evidence>
<proteinExistence type="predicted"/>
<accession>A0A1N7J7X4</accession>
<reference evidence="3" key="1">
    <citation type="submission" date="2017-01" db="EMBL/GenBank/DDBJ databases">
        <authorList>
            <person name="Varghese N."/>
            <person name="Submissions S."/>
        </authorList>
    </citation>
    <scope>NUCLEOTIDE SEQUENCE [LARGE SCALE GENOMIC DNA]</scope>
    <source>
        <strain evidence="3">DSM 23127</strain>
    </source>
</reference>
<name>A0A1N7J7X4_9BACI</name>
<keyword evidence="3" id="KW-1185">Reference proteome</keyword>